<organism evidence="2 3">
    <name type="scientific">Solilutibacter silvestris</name>
    <dbReference type="NCBI Taxonomy" id="1645665"/>
    <lineage>
        <taxon>Bacteria</taxon>
        <taxon>Pseudomonadati</taxon>
        <taxon>Pseudomonadota</taxon>
        <taxon>Gammaproteobacteria</taxon>
        <taxon>Lysobacterales</taxon>
        <taxon>Lysobacteraceae</taxon>
        <taxon>Solilutibacter</taxon>
    </lineage>
</organism>
<dbReference type="PROSITE" id="PS50109">
    <property type="entry name" value="HIS_KIN"/>
    <property type="match status" value="1"/>
</dbReference>
<name>A0A2K1Q180_9GAMM</name>
<feature type="domain" description="Histidine kinase" evidence="1">
    <location>
        <begin position="153"/>
        <end position="363"/>
    </location>
</feature>
<dbReference type="Gene3D" id="3.30.565.10">
    <property type="entry name" value="Histidine kinase-like ATPase, C-terminal domain"/>
    <property type="match status" value="1"/>
</dbReference>
<dbReference type="InterPro" id="IPR036890">
    <property type="entry name" value="HATPase_C_sf"/>
</dbReference>
<dbReference type="AlphaFoldDB" id="A0A2K1Q180"/>
<sequence>MNAKRQQTATAAAQRRDTALPIVVTLDGDGGIIDIVGDLATFIGGDDSVDTVVARLYALTYGEGGLPERLGAVELSENRYADINIFFEDESRHFVLRDVSAAMQSLRARQQLDHEAELEQQRMPKSAARMHAREGDIAQGDRVFRQGAGLLEMVSTEMREALLLLSGHVQLLARRVQGDPTALASAAAMQHAVMRLDALSANALIGLGELATGREQRGMISLDGLAGFLQDSFALQAGMRGIHLELRVPETPALIEVDDLALRRLLVNLTVHALDGMDHGELRIALLAKDGSLEIELEAEPDGLSAERFGELVTTVDLLHSNAHGNLLLAASQALLQRLQAKVELVERVQGGNLLWIRVPVSTSAKGVGLDSDGGAPRDFDARVVAVALDDRVLAARVVAALQAKGIPAIETQSAGRIAAFQRGGDLRAIVVDAGHELTASGIATMMLVEHGGRAGERDGWAYDRGIVRVTDAIGDDALREALDALLA</sequence>
<keyword evidence="3" id="KW-1185">Reference proteome</keyword>
<dbReference type="InterPro" id="IPR005467">
    <property type="entry name" value="His_kinase_dom"/>
</dbReference>
<gene>
    <name evidence="2" type="ORF">Lysil_0428</name>
</gene>
<dbReference type="RefSeq" id="WP_103073932.1">
    <property type="nucleotide sequence ID" value="NZ_NPZB01000001.1"/>
</dbReference>
<reference evidence="2 3" key="1">
    <citation type="submission" date="2017-08" db="EMBL/GenBank/DDBJ databases">
        <title>Lysobacter sylvestris genome.</title>
        <authorList>
            <person name="Zhang D.-C."/>
            <person name="Albuquerque L."/>
            <person name="Franca L."/>
            <person name="Froufe H.J.C."/>
            <person name="Barroso C."/>
            <person name="Egas C."/>
            <person name="Da Costa M."/>
            <person name="Margesin R."/>
        </authorList>
    </citation>
    <scope>NUCLEOTIDE SEQUENCE [LARGE SCALE GENOMIC DNA]</scope>
    <source>
        <strain evidence="2 3">AM20-91</strain>
    </source>
</reference>
<evidence type="ECO:0000259" key="1">
    <source>
        <dbReference type="PROSITE" id="PS50109"/>
    </source>
</evidence>
<proteinExistence type="predicted"/>
<dbReference type="Proteomes" id="UP000236220">
    <property type="component" value="Unassembled WGS sequence"/>
</dbReference>
<protein>
    <recommendedName>
        <fullName evidence="1">Histidine kinase domain-containing protein</fullName>
    </recommendedName>
</protein>
<dbReference type="OrthoDB" id="6058004at2"/>
<evidence type="ECO:0000313" key="3">
    <source>
        <dbReference type="Proteomes" id="UP000236220"/>
    </source>
</evidence>
<comment type="caution">
    <text evidence="2">The sequence shown here is derived from an EMBL/GenBank/DDBJ whole genome shotgun (WGS) entry which is preliminary data.</text>
</comment>
<dbReference type="EMBL" id="NPZB01000001">
    <property type="protein sequence ID" value="PNS08799.1"/>
    <property type="molecule type" value="Genomic_DNA"/>
</dbReference>
<accession>A0A2K1Q180</accession>
<evidence type="ECO:0000313" key="2">
    <source>
        <dbReference type="EMBL" id="PNS08799.1"/>
    </source>
</evidence>
<dbReference type="SUPFAM" id="SSF55874">
    <property type="entry name" value="ATPase domain of HSP90 chaperone/DNA topoisomerase II/histidine kinase"/>
    <property type="match status" value="1"/>
</dbReference>